<reference evidence="1" key="2">
    <citation type="journal article" date="2000" name="Genome Res.">
        <title>Normalization and subtraction of cap-trapper-selected cDNAs to prepare full-length cDNA libraries for rapid discovery of new genes.</title>
        <authorList>
            <person name="Carninci P."/>
            <person name="Shibata Y."/>
            <person name="Hayatsu N."/>
            <person name="Sugahara Y."/>
            <person name="Shibata K."/>
            <person name="Itoh M."/>
            <person name="Konno H."/>
            <person name="Okazaki Y."/>
            <person name="Muramatsu M."/>
            <person name="Hayashizaki Y."/>
        </authorList>
    </citation>
    <scope>NUCLEOTIDE SEQUENCE</scope>
    <source>
        <strain evidence="1">C57BL/6J</strain>
        <tissue evidence="1">Skin</tissue>
    </source>
</reference>
<dbReference type="AGR" id="MGI:1921826"/>
<organism evidence="1">
    <name type="scientific">Mus musculus</name>
    <name type="common">Mouse</name>
    <dbReference type="NCBI Taxonomy" id="10090"/>
    <lineage>
        <taxon>Eukaryota</taxon>
        <taxon>Metazoa</taxon>
        <taxon>Chordata</taxon>
        <taxon>Craniata</taxon>
        <taxon>Vertebrata</taxon>
        <taxon>Euteleostomi</taxon>
        <taxon>Mammalia</taxon>
        <taxon>Eutheria</taxon>
        <taxon>Euarchontoglires</taxon>
        <taxon>Glires</taxon>
        <taxon>Rodentia</taxon>
        <taxon>Myomorpha</taxon>
        <taxon>Muroidea</taxon>
        <taxon>Muridae</taxon>
        <taxon>Murinae</taxon>
        <taxon>Mus</taxon>
        <taxon>Mus</taxon>
    </lineage>
</organism>
<dbReference type="EMBL" id="AK014627">
    <property type="protein sequence ID" value="BAB29472.1"/>
    <property type="molecule type" value="mRNA"/>
</dbReference>
<proteinExistence type="evidence at transcript level"/>
<protein>
    <submittedName>
        <fullName evidence="1">Uncharacterized protein</fullName>
    </submittedName>
</protein>
<name>Q9D648_MOUSE</name>
<dbReference type="AlphaFoldDB" id="Q9D648"/>
<reference evidence="1" key="8">
    <citation type="journal article" date="2005" name="Science">
        <title>Antisense Transcription in the Mammalian Transcriptome.</title>
        <authorList>
            <consortium name="RIKEN Genome Exploration Research Group and Genome Science Group (Genome Network Project Core Group) and the FANTOM Consortium"/>
        </authorList>
    </citation>
    <scope>NUCLEOTIDE SEQUENCE</scope>
    <source>
        <strain evidence="1">C57BL/6J</strain>
        <tissue evidence="1">Skin</tissue>
    </source>
</reference>
<reference evidence="1" key="7">
    <citation type="journal article" date="2005" name="Science">
        <title>The Transcriptional Landscape of the Mammalian Genome.</title>
        <authorList>
            <consortium name="The FANTOM Consortium"/>
            <consortium name="Riken Genome Exploration Research Group and Genome Science Group (Genome Network Project Core Group)"/>
        </authorList>
    </citation>
    <scope>NUCLEOTIDE SEQUENCE</scope>
    <source>
        <strain evidence="1">C57BL/6J</strain>
        <tissue evidence="1">Skin</tissue>
    </source>
</reference>
<accession>Q9D648</accession>
<reference evidence="1" key="4">
    <citation type="submission" date="2000-07" db="EMBL/GenBank/DDBJ databases">
        <authorList>
            <person name="Adachi J."/>
            <person name="Aizawa K."/>
            <person name="Akahira S."/>
            <person name="Akimura T."/>
            <person name="Arai A."/>
            <person name="Aono H."/>
            <person name="Arakawa T."/>
            <person name="Bono H."/>
            <person name="Carninci P."/>
            <person name="Fukuda S."/>
            <person name="Fukunishi Y."/>
            <person name="Furuno M."/>
            <person name="Hanagaki T."/>
            <person name="Hara A."/>
            <person name="Hayatsu N."/>
            <person name="Hiramoto K."/>
            <person name="Hiraoka T."/>
            <person name="Hori F."/>
            <person name="Imotani K."/>
            <person name="Ishii Y."/>
            <person name="Itoh M."/>
            <person name="Izawa M."/>
            <person name="Kasukawa T."/>
            <person name="Kato H."/>
            <person name="Kawai J."/>
            <person name="Kojima Y."/>
            <person name="Konno H."/>
            <person name="Kouda M."/>
            <person name="Koya S."/>
            <person name="Kurihara C."/>
            <person name="Matsuyama T."/>
            <person name="Miyazaki A."/>
            <person name="Nishi K."/>
            <person name="Nomura K."/>
            <person name="Numazaki R."/>
            <person name="Ohno M."/>
            <person name="Okazaki Y."/>
            <person name="Okido T."/>
            <person name="Owa C."/>
            <person name="Saito H."/>
            <person name="Saito R."/>
            <person name="Sakai C."/>
            <person name="Sakai K."/>
            <person name="Sano H."/>
            <person name="Sasaki D."/>
            <person name="Shibata K."/>
            <person name="Shibata Y."/>
            <person name="Shinagawa A."/>
            <person name="Shiraki T."/>
            <person name="Sogabe Y."/>
            <person name="Suzuki H."/>
            <person name="Tagami M."/>
            <person name="Tagawa A."/>
            <person name="Takahashi F."/>
            <person name="Tanaka T."/>
            <person name="Tejima Y."/>
            <person name="Toya T."/>
            <person name="Yamamura T."/>
            <person name="Yasunishi A."/>
            <person name="Yoshida K."/>
            <person name="Yoshino M."/>
            <person name="Muramatsu M."/>
            <person name="Hayashizaki Y."/>
        </authorList>
    </citation>
    <scope>NUCLEOTIDE SEQUENCE</scope>
    <source>
        <strain evidence="1">C57BL/6J</strain>
        <tissue evidence="1">Skin</tissue>
    </source>
</reference>
<evidence type="ECO:0000313" key="2">
    <source>
        <dbReference type="MGI" id="MGI:1921826"/>
    </source>
</evidence>
<gene>
    <name evidence="2" type="primary">4731417B20Rik</name>
</gene>
<sequence length="107" mass="12039">MPGSKHLYLLSRSTRPLFPVYLKMLSPYIFLASHSLCNGPTCPGTHFVSKLASNSQRSSSFSLQNGCDFRVVLVGLDLLPPFLNYFTHSHNHLLDYILKQLFSTYGS</sequence>
<dbReference type="MGI" id="MGI:1921826">
    <property type="gene designation" value="4731417B20Rik"/>
</dbReference>
<reference evidence="1" key="1">
    <citation type="journal article" date="1999" name="Methods Enzymol.">
        <title>High-efficiency full-length cDNA cloning.</title>
        <authorList>
            <person name="Carninci P."/>
            <person name="Hayashizaki Y."/>
        </authorList>
    </citation>
    <scope>NUCLEOTIDE SEQUENCE</scope>
    <source>
        <strain evidence="1">C57BL/6J</strain>
        <tissue evidence="1">Skin</tissue>
    </source>
</reference>
<reference evidence="1" key="3">
    <citation type="journal article" date="2000" name="Genome Res.">
        <title>RIKEN integrated sequence analysis (RISA) system--384-format sequencing pipeline with 384 multicapillary sequencer.</title>
        <authorList>
            <person name="Shibata K."/>
            <person name="Itoh M."/>
            <person name="Aizawa K."/>
            <person name="Nagaoka S."/>
            <person name="Sasaki N."/>
            <person name="Carninci P."/>
            <person name="Konno H."/>
            <person name="Akiyama J."/>
            <person name="Nishi K."/>
            <person name="Kitsunai T."/>
            <person name="Tashiro H."/>
            <person name="Itoh M."/>
            <person name="Sumi N."/>
            <person name="Ishii Y."/>
            <person name="Nakamura S."/>
            <person name="Hazama M."/>
            <person name="Nishine T."/>
            <person name="Harada A."/>
            <person name="Yamamoto R."/>
            <person name="Matsumoto H."/>
            <person name="Sakaguchi S."/>
            <person name="Ikegami T."/>
            <person name="Kashiwagi K."/>
            <person name="Fujiwake S."/>
            <person name="Inoue K."/>
            <person name="Togawa Y."/>
            <person name="Izawa M."/>
            <person name="Ohara E."/>
            <person name="Watahiki M."/>
            <person name="Yoneda Y."/>
            <person name="Ishikawa T."/>
            <person name="Ozawa K."/>
            <person name="Tanaka T."/>
            <person name="Matsuura S."/>
            <person name="Kawai J."/>
            <person name="Okazaki Y."/>
            <person name="Muramatsu M."/>
            <person name="Inoue Y."/>
            <person name="Kira A."/>
            <person name="Hayashizaki Y."/>
        </authorList>
    </citation>
    <scope>NUCLEOTIDE SEQUENCE</scope>
    <source>
        <strain evidence="1">C57BL/6J</strain>
        <tissue evidence="1">Skin</tissue>
    </source>
</reference>
<reference evidence="1" key="6">
    <citation type="journal article" date="2002" name="Nature">
        <title>Analysis of the mouse transcriptome based on functional annotation of 60,770 full-length cDNAs.</title>
        <authorList>
            <consortium name="The FANTOM Consortium and the RIKEN Genome Exploration Research Group Phase I and II Team"/>
        </authorList>
    </citation>
    <scope>NUCLEOTIDE SEQUENCE</scope>
    <source>
        <strain evidence="1">C57BL/6J</strain>
        <tissue evidence="1">Skin</tissue>
    </source>
</reference>
<reference evidence="1" key="5">
    <citation type="journal article" date="2001" name="Nature">
        <title>Functional annotation of a full-length mouse cDNA collection.</title>
        <authorList>
            <consortium name="The RIKEN Genome Exploration Research Group Phase II Team and the FANTOM Consortium"/>
        </authorList>
    </citation>
    <scope>NUCLEOTIDE SEQUENCE</scope>
    <source>
        <strain evidence="1">C57BL/6J</strain>
        <tissue evidence="1">Skin</tissue>
    </source>
</reference>
<evidence type="ECO:0000313" key="1">
    <source>
        <dbReference type="EMBL" id="BAB29472.1"/>
    </source>
</evidence>